<reference evidence="3" key="1">
    <citation type="journal article" date="2019" name="PLoS Negl. Trop. Dis.">
        <title>Revisiting the worldwide diversity of Leptospira species in the environment.</title>
        <authorList>
            <person name="Vincent A.T."/>
            <person name="Schiettekatte O."/>
            <person name="Bourhy P."/>
            <person name="Veyrier F.J."/>
            <person name="Picardeau M."/>
        </authorList>
    </citation>
    <scope>NUCLEOTIDE SEQUENCE [LARGE SCALE GENOMIC DNA]</scope>
    <source>
        <strain evidence="3">201702407</strain>
    </source>
</reference>
<organism evidence="2 3">
    <name type="scientific">Leptospira stimsonii</name>
    <dbReference type="NCBI Taxonomy" id="2202203"/>
    <lineage>
        <taxon>Bacteria</taxon>
        <taxon>Pseudomonadati</taxon>
        <taxon>Spirochaetota</taxon>
        <taxon>Spirochaetia</taxon>
        <taxon>Leptospirales</taxon>
        <taxon>Leptospiraceae</taxon>
        <taxon>Leptospira</taxon>
    </lineage>
</organism>
<dbReference type="Proteomes" id="UP000297422">
    <property type="component" value="Unassembled WGS sequence"/>
</dbReference>
<dbReference type="RefSeq" id="WP_135685540.1">
    <property type="nucleotide sequence ID" value="NZ_RQEQ01000032.1"/>
</dbReference>
<gene>
    <name evidence="2" type="ORF">EHQ90_12740</name>
</gene>
<name>A0ABY2N0U1_9LEPT</name>
<proteinExistence type="predicted"/>
<comment type="caution">
    <text evidence="2">The sequence shown here is derived from an EMBL/GenBank/DDBJ whole genome shotgun (WGS) entry which is preliminary data.</text>
</comment>
<dbReference type="EMBL" id="RQGT01000077">
    <property type="protein sequence ID" value="TGM13684.1"/>
    <property type="molecule type" value="Genomic_DNA"/>
</dbReference>
<feature type="region of interest" description="Disordered" evidence="1">
    <location>
        <begin position="63"/>
        <end position="85"/>
    </location>
</feature>
<accession>A0ABY2N0U1</accession>
<evidence type="ECO:0000313" key="2">
    <source>
        <dbReference type="EMBL" id="TGM13684.1"/>
    </source>
</evidence>
<evidence type="ECO:0000256" key="1">
    <source>
        <dbReference type="SAM" id="MobiDB-lite"/>
    </source>
</evidence>
<feature type="compositionally biased region" description="Polar residues" evidence="1">
    <location>
        <begin position="63"/>
        <end position="76"/>
    </location>
</feature>
<sequence length="85" mass="10044">MNFRRSFVFFWIVTSNRFCNLLIATKPFPTFFRFKNESLRILRKLGHQMMRIPGTFGELNDCKASNQDPKAVSSPSKKMHRVARF</sequence>
<evidence type="ECO:0000313" key="3">
    <source>
        <dbReference type="Proteomes" id="UP000297422"/>
    </source>
</evidence>
<keyword evidence="3" id="KW-1185">Reference proteome</keyword>
<evidence type="ECO:0008006" key="4">
    <source>
        <dbReference type="Google" id="ProtNLM"/>
    </source>
</evidence>
<protein>
    <recommendedName>
        <fullName evidence="4">Secreted protein</fullName>
    </recommendedName>
</protein>